<feature type="transmembrane region" description="Helical" evidence="3">
    <location>
        <begin position="67"/>
        <end position="86"/>
    </location>
</feature>
<dbReference type="GO" id="GO:0004851">
    <property type="term" value="F:uroporphyrin-III C-methyltransferase activity"/>
    <property type="evidence" value="ECO:0007669"/>
    <property type="project" value="UniProtKB-EC"/>
</dbReference>
<evidence type="ECO:0000313" key="5">
    <source>
        <dbReference type="Proteomes" id="UP001626537"/>
    </source>
</evidence>
<proteinExistence type="predicted"/>
<dbReference type="EMBL" id="CP136864">
    <property type="protein sequence ID" value="WOJ92047.1"/>
    <property type="molecule type" value="Genomic_DNA"/>
</dbReference>
<accession>A0ABZ0HXS9</accession>
<dbReference type="EC" id="2.1.1.107" evidence="4"/>
<keyword evidence="4" id="KW-0808">Transferase</keyword>
<keyword evidence="3" id="KW-0472">Membrane</keyword>
<feature type="coiled-coil region" evidence="1">
    <location>
        <begin position="122"/>
        <end position="196"/>
    </location>
</feature>
<evidence type="ECO:0000256" key="3">
    <source>
        <dbReference type="SAM" id="Phobius"/>
    </source>
</evidence>
<dbReference type="RefSeq" id="WP_407346615.1">
    <property type="nucleotide sequence ID" value="NZ_CP136864.1"/>
</dbReference>
<dbReference type="Proteomes" id="UP001626537">
    <property type="component" value="Chromosome"/>
</dbReference>
<dbReference type="PANTHER" id="PTHR38043">
    <property type="entry name" value="PROTEIN HEMX"/>
    <property type="match status" value="1"/>
</dbReference>
<keyword evidence="5" id="KW-1185">Reference proteome</keyword>
<evidence type="ECO:0000256" key="2">
    <source>
        <dbReference type="SAM" id="MobiDB-lite"/>
    </source>
</evidence>
<dbReference type="GO" id="GO:0032259">
    <property type="term" value="P:methylation"/>
    <property type="evidence" value="ECO:0007669"/>
    <property type="project" value="UniProtKB-KW"/>
</dbReference>
<feature type="compositionally biased region" description="Low complexity" evidence="2">
    <location>
        <begin position="29"/>
        <end position="62"/>
    </location>
</feature>
<dbReference type="PANTHER" id="PTHR38043:SF1">
    <property type="entry name" value="PROTEIN HEMX"/>
    <property type="match status" value="1"/>
</dbReference>
<dbReference type="Pfam" id="PF04375">
    <property type="entry name" value="HemX"/>
    <property type="match status" value="1"/>
</dbReference>
<sequence>MSYEKNQDEPGSAADTQVTDARSTDAEPAKAAPSASAEPVAMAVAPQPAPAATTPGAPPARSGATPIAWLALLLVLVMAAGVFYLITDMQRREGLLLQRVQGLESVSGQDTTTFDQMRDNLQRKIEIEVEAMQARQQRAEEDLRRALETQQSQVNRLESSASDAAGTVQRVVDEQLGGLQRALREQQQRINDLTVEDRESWQLAEVQYLLRLANQRLIMTGDNVSAEALLRSADNILRGMDDADLHTLRSAVAADVAALRAVPSLDIQGLYLRLDALIRQTDALVLFELPDRRVEIEPIADGDWQSRLAQGYETALAKLSEYIVVSRRDVPVETLMDPQYEGLVRQNMRMLLEQAQVAMLSGNELLFRRSLERAEGWVTQFFKADEQSAVAMAEELRGIRDERVSVTLPDLNASLEALDTVMQARLARSGN</sequence>
<keyword evidence="3" id="KW-1133">Transmembrane helix</keyword>
<organism evidence="4 5">
    <name type="scientific">Congregibacter variabilis</name>
    <dbReference type="NCBI Taxonomy" id="3081200"/>
    <lineage>
        <taxon>Bacteria</taxon>
        <taxon>Pseudomonadati</taxon>
        <taxon>Pseudomonadota</taxon>
        <taxon>Gammaproteobacteria</taxon>
        <taxon>Cellvibrionales</taxon>
        <taxon>Halieaceae</taxon>
        <taxon>Congregibacter</taxon>
    </lineage>
</organism>
<keyword evidence="1" id="KW-0175">Coiled coil</keyword>
<keyword evidence="4" id="KW-0489">Methyltransferase</keyword>
<dbReference type="InterPro" id="IPR007470">
    <property type="entry name" value="HemX"/>
</dbReference>
<protein>
    <submittedName>
        <fullName evidence="4">Uroporphyrinogen-III C-methyltransferase</fullName>
        <ecNumber evidence="4">2.1.1.107</ecNumber>
    </submittedName>
</protein>
<reference evidence="4 5" key="1">
    <citation type="submission" date="2023-10" db="EMBL/GenBank/DDBJ databases">
        <title>Two novel species belonging to the OM43/NOR5 clade.</title>
        <authorList>
            <person name="Park M."/>
        </authorList>
    </citation>
    <scope>NUCLEOTIDE SEQUENCE [LARGE SCALE GENOMIC DNA]</scope>
    <source>
        <strain evidence="4 5">IMCC43200</strain>
    </source>
</reference>
<evidence type="ECO:0000256" key="1">
    <source>
        <dbReference type="SAM" id="Coils"/>
    </source>
</evidence>
<feature type="region of interest" description="Disordered" evidence="2">
    <location>
        <begin position="1"/>
        <end position="62"/>
    </location>
</feature>
<name>A0ABZ0HXS9_9GAMM</name>
<keyword evidence="3" id="KW-0812">Transmembrane</keyword>
<gene>
    <name evidence="4" type="ORF">R0135_09640</name>
</gene>
<evidence type="ECO:0000313" key="4">
    <source>
        <dbReference type="EMBL" id="WOJ92047.1"/>
    </source>
</evidence>